<keyword evidence="2" id="KW-1185">Reference proteome</keyword>
<proteinExistence type="predicted"/>
<accession>A0A0B1SBU3</accession>
<evidence type="ECO:0000313" key="1">
    <source>
        <dbReference type="EMBL" id="KHJ81366.1"/>
    </source>
</evidence>
<dbReference type="Proteomes" id="UP000053660">
    <property type="component" value="Unassembled WGS sequence"/>
</dbReference>
<protein>
    <submittedName>
        <fullName evidence="1">Uncharacterized protein</fullName>
    </submittedName>
</protein>
<organism evidence="1 2">
    <name type="scientific">Oesophagostomum dentatum</name>
    <name type="common">Nodular worm</name>
    <dbReference type="NCBI Taxonomy" id="61180"/>
    <lineage>
        <taxon>Eukaryota</taxon>
        <taxon>Metazoa</taxon>
        <taxon>Ecdysozoa</taxon>
        <taxon>Nematoda</taxon>
        <taxon>Chromadorea</taxon>
        <taxon>Rhabditida</taxon>
        <taxon>Rhabditina</taxon>
        <taxon>Rhabditomorpha</taxon>
        <taxon>Strongyloidea</taxon>
        <taxon>Strongylidae</taxon>
        <taxon>Oesophagostomum</taxon>
    </lineage>
</organism>
<gene>
    <name evidence="1" type="ORF">OESDEN_18948</name>
</gene>
<evidence type="ECO:0000313" key="2">
    <source>
        <dbReference type="Proteomes" id="UP000053660"/>
    </source>
</evidence>
<sequence>MLLTLDPTGAVKEYRSGKVERGTDQLMDPNRVIYFNANEYSYIQINAITCGGCEHEPKFCHSAKQDGDRAECHPVITQHPAAHHHSDQHSPFQKFLYKKPATGTLLAGTLLTN</sequence>
<name>A0A0B1SBU3_OESDE</name>
<reference evidence="1 2" key="1">
    <citation type="submission" date="2014-03" db="EMBL/GenBank/DDBJ databases">
        <title>Draft genome of the hookworm Oesophagostomum dentatum.</title>
        <authorList>
            <person name="Mitreva M."/>
        </authorList>
    </citation>
    <scope>NUCLEOTIDE SEQUENCE [LARGE SCALE GENOMIC DNA]</scope>
    <source>
        <strain evidence="1 2">OD-Hann</strain>
    </source>
</reference>
<dbReference type="OrthoDB" id="10469380at2759"/>
<dbReference type="EMBL" id="KN590700">
    <property type="protein sequence ID" value="KHJ81366.1"/>
    <property type="molecule type" value="Genomic_DNA"/>
</dbReference>
<dbReference type="AlphaFoldDB" id="A0A0B1SBU3"/>